<evidence type="ECO:0000256" key="2">
    <source>
        <dbReference type="ARBA" id="ARBA00023002"/>
    </source>
</evidence>
<comment type="similarity">
    <text evidence="3">Belongs to the aldo/keto reductase family. Aldo/keto reductase 2 subfamily.</text>
</comment>
<dbReference type="InterPro" id="IPR036812">
    <property type="entry name" value="NAD(P)_OxRdtase_dom_sf"/>
</dbReference>
<dbReference type="Pfam" id="PF00248">
    <property type="entry name" value="Aldo_ket_red"/>
    <property type="match status" value="1"/>
</dbReference>
<dbReference type="STRING" id="550540.Fbal_1010"/>
<proteinExistence type="inferred from homology"/>
<dbReference type="HOGENOM" id="CLU_023205_8_0_6"/>
<dbReference type="InterPro" id="IPR023210">
    <property type="entry name" value="NADP_OxRdtase_dom"/>
</dbReference>
<dbReference type="FunFam" id="3.20.20.100:FF:000008">
    <property type="entry name" value="Aldo/keto reductase family oxidoreductase"/>
    <property type="match status" value="1"/>
</dbReference>
<sequence>MLHAPTHPQGPVLSRFIAGYWRLLDWQMTPQQRLGFLQAHLDLGISSCDHADIYGDYQCEAAFGEALALNPGLRERIQLVTKCGICLPGSKGYDLPHYNTSAGHIQHQVEQSLRHFGTDYLDLLLIHRPDPLMQADEVAEAFNQLQQAGKVRHFGVSNFTPSQFDLLQSRLDQPLVTNQVEISPLQLTALHDGTLDHLQQHRIRPMAWSCLGGGRLFSPADPQARSVRLELSKVAEEVGAEGVDQVALAWLLALPSNPLPILGSGKIERLQQAVAAERLNLTREQWFRIWVASTGHNVP</sequence>
<accession>E1SU72</accession>
<evidence type="ECO:0000313" key="6">
    <source>
        <dbReference type="Proteomes" id="UP000006683"/>
    </source>
</evidence>
<dbReference type="KEGG" id="fbl:Fbal_1010"/>
<dbReference type="PANTHER" id="PTHR43364">
    <property type="entry name" value="NADH-SPECIFIC METHYLGLYOXAL REDUCTASE-RELATED"/>
    <property type="match status" value="1"/>
</dbReference>
<keyword evidence="6" id="KW-1185">Reference proteome</keyword>
<dbReference type="GO" id="GO:0005829">
    <property type="term" value="C:cytosol"/>
    <property type="evidence" value="ECO:0007669"/>
    <property type="project" value="TreeGrafter"/>
</dbReference>
<dbReference type="RefSeq" id="WP_013344525.1">
    <property type="nucleotide sequence ID" value="NC_014541.1"/>
</dbReference>
<dbReference type="eggNOG" id="COG4989">
    <property type="taxonomic scope" value="Bacteria"/>
</dbReference>
<evidence type="ECO:0000256" key="1">
    <source>
        <dbReference type="ARBA" id="ARBA00022857"/>
    </source>
</evidence>
<dbReference type="Proteomes" id="UP000006683">
    <property type="component" value="Chromosome"/>
</dbReference>
<evidence type="ECO:0000313" key="5">
    <source>
        <dbReference type="EMBL" id="ADN75219.1"/>
    </source>
</evidence>
<feature type="domain" description="NADP-dependent oxidoreductase" evidence="4">
    <location>
        <begin position="18"/>
        <end position="289"/>
    </location>
</feature>
<organism evidence="5 6">
    <name type="scientific">Ferrimonas balearica (strain DSM 9799 / CCM 4581 / KCTC 23876 / PAT)</name>
    <dbReference type="NCBI Taxonomy" id="550540"/>
    <lineage>
        <taxon>Bacteria</taxon>
        <taxon>Pseudomonadati</taxon>
        <taxon>Pseudomonadota</taxon>
        <taxon>Gammaproteobacteria</taxon>
        <taxon>Alteromonadales</taxon>
        <taxon>Ferrimonadaceae</taxon>
        <taxon>Ferrimonas</taxon>
    </lineage>
</organism>
<evidence type="ECO:0000256" key="3">
    <source>
        <dbReference type="ARBA" id="ARBA00038157"/>
    </source>
</evidence>
<dbReference type="InterPro" id="IPR050523">
    <property type="entry name" value="AKR_Detox_Biosynth"/>
</dbReference>
<protein>
    <submittedName>
        <fullName evidence="5">Aldo/keto reductase</fullName>
    </submittedName>
</protein>
<dbReference type="GO" id="GO:0016491">
    <property type="term" value="F:oxidoreductase activity"/>
    <property type="evidence" value="ECO:0007669"/>
    <property type="project" value="UniProtKB-KW"/>
</dbReference>
<dbReference type="CDD" id="cd19092">
    <property type="entry name" value="AKR_BsYcsN_EcYdhF-like"/>
    <property type="match status" value="1"/>
</dbReference>
<dbReference type="OrthoDB" id="9768793at2"/>
<gene>
    <name evidence="5" type="ordered locus">Fbal_1010</name>
</gene>
<keyword evidence="2" id="KW-0560">Oxidoreductase</keyword>
<evidence type="ECO:0000259" key="4">
    <source>
        <dbReference type="Pfam" id="PF00248"/>
    </source>
</evidence>
<dbReference type="AlphaFoldDB" id="E1SU72"/>
<reference evidence="5 6" key="1">
    <citation type="journal article" date="2010" name="Stand. Genomic Sci.">
        <title>Complete genome sequence of Ferrimonas balearica type strain (PAT).</title>
        <authorList>
            <person name="Nolan M."/>
            <person name="Sikorski J."/>
            <person name="Davenport K."/>
            <person name="Lucas S."/>
            <person name="Glavina Del Rio T."/>
            <person name="Tice H."/>
            <person name="Cheng J."/>
            <person name="Goodwin L."/>
            <person name="Pitluck S."/>
            <person name="Liolios K."/>
            <person name="Ivanova N."/>
            <person name="Mavromatis K."/>
            <person name="Ovchinnikova G."/>
            <person name="Pati A."/>
            <person name="Chen A."/>
            <person name="Palaniappan K."/>
            <person name="Land M."/>
            <person name="Hauser L."/>
            <person name="Chang Y."/>
            <person name="Jeffries C."/>
            <person name="Tapia R."/>
            <person name="Brettin T."/>
            <person name="Detter J."/>
            <person name="Han C."/>
            <person name="Yasawong M."/>
            <person name="Rohde M."/>
            <person name="Tindall B."/>
            <person name="Goker M."/>
            <person name="Woyke T."/>
            <person name="Bristow J."/>
            <person name="Eisen J."/>
            <person name="Markowitz V."/>
            <person name="Hugenholtz P."/>
            <person name="Kyrpides N."/>
            <person name="Klenk H."/>
            <person name="Lapidus A."/>
        </authorList>
    </citation>
    <scope>NUCLEOTIDE SEQUENCE [LARGE SCALE GENOMIC DNA]</scope>
    <source>
        <strain evidence="6">DSM 9799 / CCM 4581 / KCTC 23876 / PAT</strain>
    </source>
</reference>
<keyword evidence="1" id="KW-0521">NADP</keyword>
<dbReference type="SUPFAM" id="SSF51430">
    <property type="entry name" value="NAD(P)-linked oxidoreductase"/>
    <property type="match status" value="1"/>
</dbReference>
<dbReference type="Gene3D" id="3.20.20.100">
    <property type="entry name" value="NADP-dependent oxidoreductase domain"/>
    <property type="match status" value="1"/>
</dbReference>
<dbReference type="GeneID" id="67181255"/>
<dbReference type="EMBL" id="CP002209">
    <property type="protein sequence ID" value="ADN75219.1"/>
    <property type="molecule type" value="Genomic_DNA"/>
</dbReference>
<name>E1SU72_FERBD</name>
<dbReference type="PANTHER" id="PTHR43364:SF1">
    <property type="entry name" value="OXIDOREDUCTASE YDHF"/>
    <property type="match status" value="1"/>
</dbReference>